<keyword evidence="8" id="KW-0408">Iron</keyword>
<accession>A0A7C3RH09</accession>
<evidence type="ECO:0000256" key="8">
    <source>
        <dbReference type="ARBA" id="ARBA00023004"/>
    </source>
</evidence>
<keyword evidence="7" id="KW-0249">Electron transport</keyword>
<name>A0A7C3RH09_ARCFL</name>
<dbReference type="PANTHER" id="PTHR43724">
    <property type="entry name" value="PYRUVATE SYNTHASE SUBUNIT PORD"/>
    <property type="match status" value="1"/>
</dbReference>
<evidence type="ECO:0000256" key="1">
    <source>
        <dbReference type="ARBA" id="ARBA00001966"/>
    </source>
</evidence>
<sequence length="82" mass="9281">MRLEPLFSRATAGSAGETGSWRNFKPVVDLKKCSGCKECFYYCPEGVIEVRDVARIDYRFCKGCGVCQMVCRQKAITMVQEE</sequence>
<dbReference type="PANTHER" id="PTHR43724:SF1">
    <property type="entry name" value="PYRUVATE SYNTHASE SUBUNIT PORD"/>
    <property type="match status" value="1"/>
</dbReference>
<evidence type="ECO:0000313" key="12">
    <source>
        <dbReference type="EMBL" id="HGF87547.1"/>
    </source>
</evidence>
<proteinExistence type="predicted"/>
<dbReference type="PROSITE" id="PS51379">
    <property type="entry name" value="4FE4S_FER_2"/>
    <property type="match status" value="2"/>
</dbReference>
<protein>
    <submittedName>
        <fullName evidence="11">4Fe-4S dicluster domain-containing protein</fullName>
    </submittedName>
</protein>
<dbReference type="GO" id="GO:0051539">
    <property type="term" value="F:4 iron, 4 sulfur cluster binding"/>
    <property type="evidence" value="ECO:0007669"/>
    <property type="project" value="UniProtKB-KW"/>
</dbReference>
<dbReference type="InterPro" id="IPR017900">
    <property type="entry name" value="4Fe4S_Fe_S_CS"/>
</dbReference>
<reference evidence="11" key="1">
    <citation type="journal article" date="2020" name="mSystems">
        <title>Genome- and Community-Level Interaction Insights into Carbon Utilization and Element Cycling Functions of Hydrothermarchaeota in Hydrothermal Sediment.</title>
        <authorList>
            <person name="Zhou Z."/>
            <person name="Liu Y."/>
            <person name="Xu W."/>
            <person name="Pan J."/>
            <person name="Luo Z.H."/>
            <person name="Li M."/>
        </authorList>
    </citation>
    <scope>NUCLEOTIDE SEQUENCE [LARGE SCALE GENOMIC DNA]</scope>
    <source>
        <strain evidence="12">SpSt-38</strain>
        <strain evidence="11">SpSt-87</strain>
    </source>
</reference>
<dbReference type="NCBIfam" id="TIGR02179">
    <property type="entry name" value="PorD_KorD"/>
    <property type="match status" value="1"/>
</dbReference>
<dbReference type="AlphaFoldDB" id="A0A7C3RH09"/>
<dbReference type="PROSITE" id="PS00198">
    <property type="entry name" value="4FE4S_FER_1"/>
    <property type="match status" value="1"/>
</dbReference>
<gene>
    <name evidence="12" type="ORF">ENR21_03895</name>
    <name evidence="11" type="ORF">ENW66_03205</name>
</gene>
<evidence type="ECO:0000256" key="2">
    <source>
        <dbReference type="ARBA" id="ARBA00011595"/>
    </source>
</evidence>
<evidence type="ECO:0000256" key="5">
    <source>
        <dbReference type="ARBA" id="ARBA00022723"/>
    </source>
</evidence>
<evidence type="ECO:0000256" key="3">
    <source>
        <dbReference type="ARBA" id="ARBA00022448"/>
    </source>
</evidence>
<dbReference type="Pfam" id="PF13237">
    <property type="entry name" value="Fer4_10"/>
    <property type="match status" value="1"/>
</dbReference>
<keyword evidence="9" id="KW-0411">Iron-sulfur</keyword>
<feature type="domain" description="4Fe-4S ferredoxin-type" evidence="10">
    <location>
        <begin position="24"/>
        <end position="53"/>
    </location>
</feature>
<dbReference type="GO" id="GO:0046872">
    <property type="term" value="F:metal ion binding"/>
    <property type="evidence" value="ECO:0007669"/>
    <property type="project" value="UniProtKB-KW"/>
</dbReference>
<comment type="subunit">
    <text evidence="2">Heterotetramer of one alpha, one beta, one delta and one gamma chain.</text>
</comment>
<dbReference type="SUPFAM" id="SSF54862">
    <property type="entry name" value="4Fe-4S ferredoxins"/>
    <property type="match status" value="1"/>
</dbReference>
<evidence type="ECO:0000256" key="6">
    <source>
        <dbReference type="ARBA" id="ARBA00022737"/>
    </source>
</evidence>
<feature type="domain" description="4Fe-4S ferredoxin-type" evidence="10">
    <location>
        <begin position="54"/>
        <end position="81"/>
    </location>
</feature>
<keyword evidence="4" id="KW-0004">4Fe-4S</keyword>
<organism evidence="11">
    <name type="scientific">Archaeoglobus fulgidus</name>
    <dbReference type="NCBI Taxonomy" id="2234"/>
    <lineage>
        <taxon>Archaea</taxon>
        <taxon>Methanobacteriati</taxon>
        <taxon>Methanobacteriota</taxon>
        <taxon>Archaeoglobi</taxon>
        <taxon>Archaeoglobales</taxon>
        <taxon>Archaeoglobaceae</taxon>
        <taxon>Archaeoglobus</taxon>
    </lineage>
</organism>
<evidence type="ECO:0000259" key="10">
    <source>
        <dbReference type="PROSITE" id="PS51379"/>
    </source>
</evidence>
<dbReference type="GO" id="GO:0016625">
    <property type="term" value="F:oxidoreductase activity, acting on the aldehyde or oxo group of donors, iron-sulfur protein as acceptor"/>
    <property type="evidence" value="ECO:0007669"/>
    <property type="project" value="InterPro"/>
</dbReference>
<keyword evidence="6" id="KW-0677">Repeat</keyword>
<evidence type="ECO:0000256" key="4">
    <source>
        <dbReference type="ARBA" id="ARBA00022485"/>
    </source>
</evidence>
<comment type="cofactor">
    <cofactor evidence="1">
        <name>[4Fe-4S] cluster</name>
        <dbReference type="ChEBI" id="CHEBI:49883"/>
    </cofactor>
</comment>
<evidence type="ECO:0000256" key="9">
    <source>
        <dbReference type="ARBA" id="ARBA00023014"/>
    </source>
</evidence>
<keyword evidence="3" id="KW-0813">Transport</keyword>
<dbReference type="InterPro" id="IPR017896">
    <property type="entry name" value="4Fe4S_Fe-S-bd"/>
</dbReference>
<dbReference type="Gene3D" id="3.30.70.20">
    <property type="match status" value="1"/>
</dbReference>
<evidence type="ECO:0000256" key="7">
    <source>
        <dbReference type="ARBA" id="ARBA00022982"/>
    </source>
</evidence>
<dbReference type="EMBL" id="DTLB01000017">
    <property type="protein sequence ID" value="HFW31946.1"/>
    <property type="molecule type" value="Genomic_DNA"/>
</dbReference>
<evidence type="ECO:0000313" key="11">
    <source>
        <dbReference type="EMBL" id="HFW31946.1"/>
    </source>
</evidence>
<keyword evidence="5" id="KW-0479">Metal-binding</keyword>
<dbReference type="InterPro" id="IPR011898">
    <property type="entry name" value="PorD_KorD"/>
</dbReference>
<dbReference type="EMBL" id="DSQD01000121">
    <property type="protein sequence ID" value="HGF87547.1"/>
    <property type="molecule type" value="Genomic_DNA"/>
</dbReference>
<comment type="caution">
    <text evidence="11">The sequence shown here is derived from an EMBL/GenBank/DDBJ whole genome shotgun (WGS) entry which is preliminary data.</text>
</comment>